<evidence type="ECO:0000256" key="1">
    <source>
        <dbReference type="SAM" id="SignalP"/>
    </source>
</evidence>
<evidence type="ECO:0000313" key="2">
    <source>
        <dbReference type="EMBL" id="KAH3738431.1"/>
    </source>
</evidence>
<dbReference type="EMBL" id="JAIWYP010000011">
    <property type="protein sequence ID" value="KAH3738431.1"/>
    <property type="molecule type" value="Genomic_DNA"/>
</dbReference>
<dbReference type="InterPro" id="IPR033438">
    <property type="entry name" value="MOLO1"/>
</dbReference>
<organism evidence="2 3">
    <name type="scientific">Dreissena polymorpha</name>
    <name type="common">Zebra mussel</name>
    <name type="synonym">Mytilus polymorpha</name>
    <dbReference type="NCBI Taxonomy" id="45954"/>
    <lineage>
        <taxon>Eukaryota</taxon>
        <taxon>Metazoa</taxon>
        <taxon>Spiralia</taxon>
        <taxon>Lophotrochozoa</taxon>
        <taxon>Mollusca</taxon>
        <taxon>Bivalvia</taxon>
        <taxon>Autobranchia</taxon>
        <taxon>Heteroconchia</taxon>
        <taxon>Euheterodonta</taxon>
        <taxon>Imparidentia</taxon>
        <taxon>Neoheterodontei</taxon>
        <taxon>Myida</taxon>
        <taxon>Dreissenoidea</taxon>
        <taxon>Dreissenidae</taxon>
        <taxon>Dreissena</taxon>
    </lineage>
</organism>
<keyword evidence="1" id="KW-0732">Signal</keyword>
<reference evidence="2" key="1">
    <citation type="journal article" date="2019" name="bioRxiv">
        <title>The Genome of the Zebra Mussel, Dreissena polymorpha: A Resource for Invasive Species Research.</title>
        <authorList>
            <person name="McCartney M.A."/>
            <person name="Auch B."/>
            <person name="Kono T."/>
            <person name="Mallez S."/>
            <person name="Zhang Y."/>
            <person name="Obille A."/>
            <person name="Becker A."/>
            <person name="Abrahante J.E."/>
            <person name="Garbe J."/>
            <person name="Badalamenti J.P."/>
            <person name="Herman A."/>
            <person name="Mangelson H."/>
            <person name="Liachko I."/>
            <person name="Sullivan S."/>
            <person name="Sone E.D."/>
            <person name="Koren S."/>
            <person name="Silverstein K.A.T."/>
            <person name="Beckman K.B."/>
            <person name="Gohl D.M."/>
        </authorList>
    </citation>
    <scope>NUCLEOTIDE SEQUENCE</scope>
    <source>
        <strain evidence="2">Duluth1</strain>
        <tissue evidence="2">Whole animal</tissue>
    </source>
</reference>
<dbReference type="Pfam" id="PF17175">
    <property type="entry name" value="MOLO1"/>
    <property type="match status" value="1"/>
</dbReference>
<protein>
    <submittedName>
        <fullName evidence="2">Uncharacterized protein</fullName>
    </submittedName>
</protein>
<feature type="signal peptide" evidence="1">
    <location>
        <begin position="1"/>
        <end position="20"/>
    </location>
</feature>
<comment type="caution">
    <text evidence="2">The sequence shown here is derived from an EMBL/GenBank/DDBJ whole genome shotgun (WGS) entry which is preliminary data.</text>
</comment>
<dbReference type="Gene3D" id="3.10.310.50">
    <property type="match status" value="1"/>
</dbReference>
<accession>A0A9D4I114</accession>
<dbReference type="PANTHER" id="PTHR33748:SF5">
    <property type="entry name" value="GROUND-LIKE DOMAIN-CONTAINING PROTEIN"/>
    <property type="match status" value="1"/>
</dbReference>
<dbReference type="GO" id="GO:0005892">
    <property type="term" value="C:acetylcholine-gated channel complex"/>
    <property type="evidence" value="ECO:0007669"/>
    <property type="project" value="InterPro"/>
</dbReference>
<dbReference type="AlphaFoldDB" id="A0A9D4I114"/>
<dbReference type="OrthoDB" id="8062037at2759"/>
<reference evidence="2" key="2">
    <citation type="submission" date="2020-11" db="EMBL/GenBank/DDBJ databases">
        <authorList>
            <person name="McCartney M.A."/>
            <person name="Auch B."/>
            <person name="Kono T."/>
            <person name="Mallez S."/>
            <person name="Becker A."/>
            <person name="Gohl D.M."/>
            <person name="Silverstein K.A.T."/>
            <person name="Koren S."/>
            <person name="Bechman K.B."/>
            <person name="Herman A."/>
            <person name="Abrahante J.E."/>
            <person name="Garbe J."/>
        </authorList>
    </citation>
    <scope>NUCLEOTIDE SEQUENCE</scope>
    <source>
        <strain evidence="2">Duluth1</strain>
        <tissue evidence="2">Whole animal</tissue>
    </source>
</reference>
<name>A0A9D4I114_DREPO</name>
<evidence type="ECO:0000313" key="3">
    <source>
        <dbReference type="Proteomes" id="UP000828390"/>
    </source>
</evidence>
<proteinExistence type="predicted"/>
<sequence length="223" mass="25630">MWTVFLLIACVAMTTSEVRGQLPGRSKYNVKTFPDPIDRYQACGRPFPSFVCDPTNILSEVAANLLDDDLKKIYNETTVPCYSSGPRASRRRGYIVMVAMVPEMDRLHTVNNPNYTINVRYHEAQFFSYYLGNQLKWGKHSSQCNEMVIIFYSQQDGVLYTSTQSTARRLLTDDVVRTVNMDAMPMYYPFTRNKGNLADAITYIARRYGDVLREEVNPAQQQK</sequence>
<dbReference type="Proteomes" id="UP000828390">
    <property type="component" value="Unassembled WGS sequence"/>
</dbReference>
<keyword evidence="3" id="KW-1185">Reference proteome</keyword>
<feature type="chain" id="PRO_5039502003" evidence="1">
    <location>
        <begin position="21"/>
        <end position="223"/>
    </location>
</feature>
<gene>
    <name evidence="2" type="ORF">DPMN_045065</name>
</gene>
<dbReference type="PANTHER" id="PTHR33748">
    <property type="entry name" value="PROTEIN CBG04600"/>
    <property type="match status" value="1"/>
</dbReference>